<proteinExistence type="predicted"/>
<organism evidence="1">
    <name type="scientific">Trepomonas sp. PC1</name>
    <dbReference type="NCBI Taxonomy" id="1076344"/>
    <lineage>
        <taxon>Eukaryota</taxon>
        <taxon>Metamonada</taxon>
        <taxon>Diplomonadida</taxon>
        <taxon>Hexamitidae</taxon>
        <taxon>Hexamitinae</taxon>
        <taxon>Trepomonas</taxon>
    </lineage>
</organism>
<dbReference type="InterPro" id="IPR032675">
    <property type="entry name" value="LRR_dom_sf"/>
</dbReference>
<protein>
    <recommendedName>
        <fullName evidence="2">Leucine rich repeats-containing protein</fullName>
    </recommendedName>
</protein>
<dbReference type="EMBL" id="GDID01006937">
    <property type="protein sequence ID" value="JAP89669.1"/>
    <property type="molecule type" value="Transcribed_RNA"/>
</dbReference>
<dbReference type="SUPFAM" id="SSF52058">
    <property type="entry name" value="L domain-like"/>
    <property type="match status" value="1"/>
</dbReference>
<sequence length="472" mass="54812">NSFHFIPTQISPCCYLEQDEKIPEATRSLVINLSKSHDEFKSSNLRNLVYLEAYITQKHVTTIQELIDNGMLKQLLFLKLRVSMVTGTISVRELTNLQTLFITGDGYSNLKITDMPYFVQNYINFTLNIAELDLKELNFIKLLGSKHDTQSSVSDVIGNLQNLESLALRLGSKCDNLDFLTNLKAKELNLKQIGSQIGIKQINTLVSSNITSLILNSNIVKINDLPQVFTSRLCSLELNDYHLDNVQFLQQFRHLVSLKIYNDQWIESLDGVQFCEKLQELQCPNQFLKDIKQLSTLKDLQFLDISRTNIMDLRPLGTQLNLKQVIVNKCSIKHGYSILFRKGIINSCIISYQQLNQCLQKSNQRIYSLKYVEPENPKFYQLTKSQYLDQRTQTIKRIFFWTDEDTVQQRAVQQQSDQQIAHDINSLYRVVFKKFQKIRNQVNTQKQIRQSILYTMQYLTSQNVCLVKYLNG</sequence>
<feature type="non-terminal residue" evidence="1">
    <location>
        <position position="472"/>
    </location>
</feature>
<feature type="non-terminal residue" evidence="1">
    <location>
        <position position="1"/>
    </location>
</feature>
<dbReference type="AlphaFoldDB" id="A0A146K295"/>
<gene>
    <name evidence="1" type="ORF">TPC1_30836</name>
</gene>
<accession>A0A146K295</accession>
<evidence type="ECO:0000313" key="1">
    <source>
        <dbReference type="EMBL" id="JAP89669.1"/>
    </source>
</evidence>
<reference evidence="1" key="1">
    <citation type="submission" date="2015-07" db="EMBL/GenBank/DDBJ databases">
        <title>Adaptation to a free-living lifestyle via gene acquisitions in the diplomonad Trepomonas sp. PC1.</title>
        <authorList>
            <person name="Xu F."/>
            <person name="Jerlstrom-Hultqvist J."/>
            <person name="Kolisko M."/>
            <person name="Simpson A.G.B."/>
            <person name="Roger A.J."/>
            <person name="Svard S.G."/>
            <person name="Andersson J.O."/>
        </authorList>
    </citation>
    <scope>NUCLEOTIDE SEQUENCE</scope>
    <source>
        <strain evidence="1">PC1</strain>
    </source>
</reference>
<evidence type="ECO:0008006" key="2">
    <source>
        <dbReference type="Google" id="ProtNLM"/>
    </source>
</evidence>
<dbReference type="Gene3D" id="3.80.10.10">
    <property type="entry name" value="Ribonuclease Inhibitor"/>
    <property type="match status" value="1"/>
</dbReference>
<name>A0A146K295_9EUKA</name>